<feature type="region of interest" description="Disordered" evidence="6">
    <location>
        <begin position="464"/>
        <end position="497"/>
    </location>
</feature>
<dbReference type="InterPro" id="IPR028255">
    <property type="entry name" value="CENP-T"/>
</dbReference>
<dbReference type="SUPFAM" id="SSF47113">
    <property type="entry name" value="Histone-fold"/>
    <property type="match status" value="1"/>
</dbReference>
<evidence type="ECO:0000256" key="5">
    <source>
        <dbReference type="ARBA" id="ARBA00023242"/>
    </source>
</evidence>
<organism evidence="8 9">
    <name type="scientific">Ophiocordyceps sinensis</name>
    <dbReference type="NCBI Taxonomy" id="72228"/>
    <lineage>
        <taxon>Eukaryota</taxon>
        <taxon>Fungi</taxon>
        <taxon>Dikarya</taxon>
        <taxon>Ascomycota</taxon>
        <taxon>Pezizomycotina</taxon>
        <taxon>Sordariomycetes</taxon>
        <taxon>Hypocreomycetidae</taxon>
        <taxon>Hypocreales</taxon>
        <taxon>Ophiocordycipitaceae</taxon>
        <taxon>Ophiocordyceps</taxon>
    </lineage>
</organism>
<dbReference type="GO" id="GO:0007059">
    <property type="term" value="P:chromosome segregation"/>
    <property type="evidence" value="ECO:0007669"/>
    <property type="project" value="TreeGrafter"/>
</dbReference>
<dbReference type="OrthoDB" id="10071681at2759"/>
<protein>
    <recommendedName>
        <fullName evidence="7">CENP-T/Histone H4 histone fold domain-containing protein</fullName>
    </recommendedName>
</protein>
<feature type="compositionally biased region" description="Acidic residues" evidence="6">
    <location>
        <begin position="488"/>
        <end position="497"/>
    </location>
</feature>
<dbReference type="GO" id="GO:0000776">
    <property type="term" value="C:kinetochore"/>
    <property type="evidence" value="ECO:0007669"/>
    <property type="project" value="InterPro"/>
</dbReference>
<dbReference type="GO" id="GO:0051382">
    <property type="term" value="P:kinetochore assembly"/>
    <property type="evidence" value="ECO:0007669"/>
    <property type="project" value="InterPro"/>
</dbReference>
<evidence type="ECO:0000256" key="1">
    <source>
        <dbReference type="ARBA" id="ARBA00004123"/>
    </source>
</evidence>
<keyword evidence="9" id="KW-1185">Reference proteome</keyword>
<accession>A0A8H4PTI3</accession>
<comment type="similarity">
    <text evidence="3">Belongs to the CENP-T/CNN1 family.</text>
</comment>
<gene>
    <name evidence="8" type="ORF">G6O67_002085</name>
</gene>
<feature type="compositionally biased region" description="Low complexity" evidence="6">
    <location>
        <begin position="14"/>
        <end position="23"/>
    </location>
</feature>
<evidence type="ECO:0000256" key="3">
    <source>
        <dbReference type="ARBA" id="ARBA00010137"/>
    </source>
</evidence>
<evidence type="ECO:0000256" key="2">
    <source>
        <dbReference type="ARBA" id="ARBA00004286"/>
    </source>
</evidence>
<feature type="region of interest" description="Disordered" evidence="6">
    <location>
        <begin position="331"/>
        <end position="370"/>
    </location>
</feature>
<feature type="domain" description="CENP-T/Histone H4 histone fold" evidence="7">
    <location>
        <begin position="366"/>
        <end position="472"/>
    </location>
</feature>
<dbReference type="GO" id="GO:0005634">
    <property type="term" value="C:nucleus"/>
    <property type="evidence" value="ECO:0007669"/>
    <property type="project" value="UniProtKB-SubCell"/>
</dbReference>
<feature type="compositionally biased region" description="Basic and acidic residues" evidence="6">
    <location>
        <begin position="341"/>
        <end position="353"/>
    </location>
</feature>
<proteinExistence type="inferred from homology"/>
<feature type="region of interest" description="Disordered" evidence="6">
    <location>
        <begin position="14"/>
        <end position="73"/>
    </location>
</feature>
<dbReference type="PANTHER" id="PTHR46904">
    <property type="entry name" value="CENTROMERE PROTEIN T"/>
    <property type="match status" value="1"/>
</dbReference>
<comment type="subcellular location">
    <subcellularLocation>
        <location evidence="2">Chromosome</location>
    </subcellularLocation>
    <subcellularLocation>
        <location evidence="1">Nucleus</location>
    </subcellularLocation>
</comment>
<feature type="compositionally biased region" description="Acidic residues" evidence="6">
    <location>
        <begin position="138"/>
        <end position="147"/>
    </location>
</feature>
<dbReference type="PANTHER" id="PTHR46904:SF1">
    <property type="entry name" value="CENTROMERE PROTEIN T"/>
    <property type="match status" value="1"/>
</dbReference>
<evidence type="ECO:0000256" key="4">
    <source>
        <dbReference type="ARBA" id="ARBA00022454"/>
    </source>
</evidence>
<evidence type="ECO:0000259" key="7">
    <source>
        <dbReference type="Pfam" id="PF15511"/>
    </source>
</evidence>
<dbReference type="Proteomes" id="UP000557566">
    <property type="component" value="Unassembled WGS sequence"/>
</dbReference>
<dbReference type="EMBL" id="JAAVMX010000003">
    <property type="protein sequence ID" value="KAF4510173.1"/>
    <property type="molecule type" value="Genomic_DNA"/>
</dbReference>
<evidence type="ECO:0000313" key="8">
    <source>
        <dbReference type="EMBL" id="KAF4510173.1"/>
    </source>
</evidence>
<dbReference type="Pfam" id="PF15511">
    <property type="entry name" value="CENP-T_C"/>
    <property type="match status" value="1"/>
</dbReference>
<dbReference type="CDD" id="cd22920">
    <property type="entry name" value="HFD_CENP-T"/>
    <property type="match status" value="1"/>
</dbReference>
<dbReference type="GO" id="GO:0003677">
    <property type="term" value="F:DNA binding"/>
    <property type="evidence" value="ECO:0007669"/>
    <property type="project" value="InterPro"/>
</dbReference>
<feature type="compositionally biased region" description="Basic residues" evidence="6">
    <location>
        <begin position="354"/>
        <end position="365"/>
    </location>
</feature>
<dbReference type="GO" id="GO:0000278">
    <property type="term" value="P:mitotic cell cycle"/>
    <property type="evidence" value="ECO:0007669"/>
    <property type="project" value="TreeGrafter"/>
</dbReference>
<evidence type="ECO:0000313" key="9">
    <source>
        <dbReference type="Proteomes" id="UP000557566"/>
    </source>
</evidence>
<evidence type="ECO:0000256" key="6">
    <source>
        <dbReference type="SAM" id="MobiDB-lite"/>
    </source>
</evidence>
<dbReference type="GO" id="GO:0046982">
    <property type="term" value="F:protein heterodimerization activity"/>
    <property type="evidence" value="ECO:0007669"/>
    <property type="project" value="InterPro"/>
</dbReference>
<dbReference type="InterPro" id="IPR009072">
    <property type="entry name" value="Histone-fold"/>
</dbReference>
<comment type="caution">
    <text evidence="8">The sequence shown here is derived from an EMBL/GenBank/DDBJ whole genome shotgun (WGS) entry which is preliminary data.</text>
</comment>
<dbReference type="AlphaFoldDB" id="A0A8H4PTI3"/>
<sequence>MPGANINAAAAAAASATATPIRRALSDEPPSSRHLLRTPLDRSASRNLLASIRRGTSASGGPGVNNAPTPHAKAARMALKQRRYALFTPGKNRRRSLMEQRETPREILRNLSRALAPHTQPVATSSSPQLSSIAPIAQEDDEDDDELPIDRPRFSLPWDQDDQDSSDLLLPPRLSGLDEENYTVQSIELPRRALSEQPGLRLSRGSFGNARISDFFDQNNDDPTLDPGRHSDFFPGLLEDLQARAAAGDFTLDRIDVDPARRTTMGRESDFGLQLPAGLDDQTTFLLSEPSPGPNLDSPVVDDSLAEAVAAEGAEGLPDVSLAPADAVMADSDDDGLDVSPVHDRASEPADRTRRPRKRPKRISKHGVEYPPLPPSFVKKVAQTALHSSGLSNPRISADTLAALTQASEWFFEQLGDDLGAYAMHAKRKTIEESDVMTLMRRQRQVGSDATMFSLAQRHLPRELLQDLRMPVPQPTKKRRGRRSHGGDDDEQEAEAT</sequence>
<keyword evidence="5" id="KW-0539">Nucleus</keyword>
<keyword evidence="4" id="KW-0158">Chromosome</keyword>
<reference evidence="8 9" key="1">
    <citation type="journal article" date="2020" name="Genome Biol. Evol.">
        <title>A new high-quality draft genome assembly of the Chinese cordyceps Ophiocordyceps sinensis.</title>
        <authorList>
            <person name="Shu R."/>
            <person name="Zhang J."/>
            <person name="Meng Q."/>
            <person name="Zhang H."/>
            <person name="Zhou G."/>
            <person name="Li M."/>
            <person name="Wu P."/>
            <person name="Zhao Y."/>
            <person name="Chen C."/>
            <person name="Qin Q."/>
        </authorList>
    </citation>
    <scope>NUCLEOTIDE SEQUENCE [LARGE SCALE GENOMIC DNA]</scope>
    <source>
        <strain evidence="8 9">IOZ07</strain>
    </source>
</reference>
<feature type="region of interest" description="Disordered" evidence="6">
    <location>
        <begin position="138"/>
        <end position="174"/>
    </location>
</feature>
<name>A0A8H4PTI3_9HYPO</name>
<dbReference type="InterPro" id="IPR035425">
    <property type="entry name" value="CENP-T/H4_C"/>
</dbReference>
<dbReference type="Gene3D" id="1.10.20.10">
    <property type="entry name" value="Histone, subunit A"/>
    <property type="match status" value="1"/>
</dbReference>